<dbReference type="NCBIfam" id="NF038070">
    <property type="entry name" value="LmbU_fam_TF"/>
    <property type="match status" value="1"/>
</dbReference>
<evidence type="ECO:0000313" key="1">
    <source>
        <dbReference type="EMBL" id="HGW60692.1"/>
    </source>
</evidence>
<protein>
    <submittedName>
        <fullName evidence="1">Uncharacterized protein</fullName>
    </submittedName>
</protein>
<dbReference type="EMBL" id="DTHV01000146">
    <property type="protein sequence ID" value="HGW60692.1"/>
    <property type="molecule type" value="Genomic_DNA"/>
</dbReference>
<comment type="caution">
    <text evidence="1">The sequence shown here is derived from an EMBL/GenBank/DDBJ whole genome shotgun (WGS) entry which is preliminary data.</text>
</comment>
<dbReference type="InterPro" id="IPR049735">
    <property type="entry name" value="NovE/LmbU-like"/>
</dbReference>
<proteinExistence type="predicted"/>
<name>A0A7C4TW48_9BACT</name>
<dbReference type="AlphaFoldDB" id="A0A7C4TW48"/>
<organism evidence="1">
    <name type="scientific">Caldisericum exile</name>
    <dbReference type="NCBI Taxonomy" id="693075"/>
    <lineage>
        <taxon>Bacteria</taxon>
        <taxon>Pseudomonadati</taxon>
        <taxon>Caldisericota/Cryosericota group</taxon>
        <taxon>Caldisericota</taxon>
        <taxon>Caldisericia</taxon>
        <taxon>Caldisericales</taxon>
        <taxon>Caldisericaceae</taxon>
        <taxon>Caldisericum</taxon>
    </lineage>
</organism>
<accession>A0A7C4TW48</accession>
<gene>
    <name evidence="1" type="ORF">ENV82_04615</name>
</gene>
<sequence length="161" mass="19040">MNILIQSKKYRLTKTGVVFDNSLTYEEWEAFGKELQKVRIAIQWWLGDWILWGEQKFGEKYTQAIEETGLDYGTLANYVYVCRSIEFSRRREKLSFSVHAEVAPLPIDKQDELLDRAEKEGLHSRDVRQLVQEVKQQECQHEPIVICKKCRKVLEGFKIQE</sequence>
<reference evidence="1" key="1">
    <citation type="journal article" date="2020" name="mSystems">
        <title>Genome- and Community-Level Interaction Insights into Carbon Utilization and Element Cycling Functions of Hydrothermarchaeota in Hydrothermal Sediment.</title>
        <authorList>
            <person name="Zhou Z."/>
            <person name="Liu Y."/>
            <person name="Xu W."/>
            <person name="Pan J."/>
            <person name="Luo Z.H."/>
            <person name="Li M."/>
        </authorList>
    </citation>
    <scope>NUCLEOTIDE SEQUENCE [LARGE SCALE GENOMIC DNA]</scope>
    <source>
        <strain evidence="1">SpSt-794</strain>
    </source>
</reference>